<proteinExistence type="predicted"/>
<protein>
    <submittedName>
        <fullName evidence="1">Uncharacterized protein</fullName>
    </submittedName>
</protein>
<accession>S4PKD0</accession>
<sequence length="85" mass="9962">MHTNRVQYSITTCISYKDAMFARIIVRYDRTKTCTLLLVVINVIRMSSCRTIFQLKLRSIIKFTKFESNLFNPFAINKCICAKLC</sequence>
<reference evidence="1" key="2">
    <citation type="submission" date="2013-05" db="EMBL/GenBank/DDBJ databases">
        <authorList>
            <person name="Carter J.-M."/>
            <person name="Baker S.C."/>
            <person name="Pink R."/>
            <person name="Carter D.R.F."/>
            <person name="Collins A."/>
            <person name="Tomlin J."/>
            <person name="Gibbs M."/>
            <person name="Breuker C.J."/>
        </authorList>
    </citation>
    <scope>NUCLEOTIDE SEQUENCE</scope>
    <source>
        <tissue evidence="1">Ovary</tissue>
    </source>
</reference>
<evidence type="ECO:0000313" key="1">
    <source>
        <dbReference type="EMBL" id="JAA91499.1"/>
    </source>
</evidence>
<reference evidence="1" key="1">
    <citation type="journal article" date="2013" name="BMC Genomics">
        <title>Unscrambling butterfly oogenesis.</title>
        <authorList>
            <person name="Carter J.M."/>
            <person name="Baker S.C."/>
            <person name="Pink R."/>
            <person name="Carter D.R."/>
            <person name="Collins A."/>
            <person name="Tomlin J."/>
            <person name="Gibbs M."/>
            <person name="Breuker C.J."/>
        </authorList>
    </citation>
    <scope>NUCLEOTIDE SEQUENCE</scope>
    <source>
        <tissue evidence="1">Ovary</tissue>
    </source>
</reference>
<organism evidence="1">
    <name type="scientific">Pararge aegeria</name>
    <name type="common">speckled wood butterfly</name>
    <dbReference type="NCBI Taxonomy" id="116150"/>
    <lineage>
        <taxon>Eukaryota</taxon>
        <taxon>Metazoa</taxon>
        <taxon>Ecdysozoa</taxon>
        <taxon>Arthropoda</taxon>
        <taxon>Hexapoda</taxon>
        <taxon>Insecta</taxon>
        <taxon>Pterygota</taxon>
        <taxon>Neoptera</taxon>
        <taxon>Endopterygota</taxon>
        <taxon>Lepidoptera</taxon>
        <taxon>Glossata</taxon>
        <taxon>Ditrysia</taxon>
        <taxon>Papilionoidea</taxon>
        <taxon>Nymphalidae</taxon>
        <taxon>Satyrinae</taxon>
        <taxon>Satyrini</taxon>
        <taxon>Parargina</taxon>
        <taxon>Pararge</taxon>
    </lineage>
</organism>
<dbReference type="EMBL" id="GAIX01001061">
    <property type="protein sequence ID" value="JAA91499.1"/>
    <property type="molecule type" value="Transcribed_RNA"/>
</dbReference>
<dbReference type="AlphaFoldDB" id="S4PKD0"/>
<name>S4PKD0_9NEOP</name>
<feature type="non-terminal residue" evidence="1">
    <location>
        <position position="85"/>
    </location>
</feature>